<evidence type="ECO:0000313" key="2">
    <source>
        <dbReference type="Proteomes" id="UP000681722"/>
    </source>
</evidence>
<feature type="non-terminal residue" evidence="1">
    <location>
        <position position="10"/>
    </location>
</feature>
<reference evidence="1" key="1">
    <citation type="submission" date="2021-02" db="EMBL/GenBank/DDBJ databases">
        <authorList>
            <person name="Nowell W R."/>
        </authorList>
    </citation>
    <scope>NUCLEOTIDE SEQUENCE</scope>
</reference>
<gene>
    <name evidence="1" type="ORF">SRO942_LOCUS49630</name>
</gene>
<protein>
    <submittedName>
        <fullName evidence="1">Uncharacterized protein</fullName>
    </submittedName>
</protein>
<dbReference type="EMBL" id="CAJOBC010134420">
    <property type="protein sequence ID" value="CAF4623929.1"/>
    <property type="molecule type" value="Genomic_DNA"/>
</dbReference>
<name>A0A8S2ZB91_9BILA</name>
<proteinExistence type="predicted"/>
<comment type="caution">
    <text evidence="1">The sequence shown here is derived from an EMBL/GenBank/DDBJ whole genome shotgun (WGS) entry which is preliminary data.</text>
</comment>
<organism evidence="1 2">
    <name type="scientific">Didymodactylos carnosus</name>
    <dbReference type="NCBI Taxonomy" id="1234261"/>
    <lineage>
        <taxon>Eukaryota</taxon>
        <taxon>Metazoa</taxon>
        <taxon>Spiralia</taxon>
        <taxon>Gnathifera</taxon>
        <taxon>Rotifera</taxon>
        <taxon>Eurotatoria</taxon>
        <taxon>Bdelloidea</taxon>
        <taxon>Philodinida</taxon>
        <taxon>Philodinidae</taxon>
        <taxon>Didymodactylos</taxon>
    </lineage>
</organism>
<dbReference type="Proteomes" id="UP000681722">
    <property type="component" value="Unassembled WGS sequence"/>
</dbReference>
<accession>A0A8S2ZB91</accession>
<evidence type="ECO:0000313" key="1">
    <source>
        <dbReference type="EMBL" id="CAF4623929.1"/>
    </source>
</evidence>
<sequence>MLCFLCLWYQ</sequence>